<evidence type="ECO:0000256" key="3">
    <source>
        <dbReference type="ARBA" id="ARBA00019152"/>
    </source>
</evidence>
<comment type="caution">
    <text evidence="6">The sequence shown here is derived from an EMBL/GenBank/DDBJ whole genome shotgun (WGS) entry which is preliminary data.</text>
</comment>
<comment type="function">
    <text evidence="1">This protein is probably a specific topoisomerase involved in initiating replication. This protein is specifically required and may be rate-limiting for replication of the plasmid in vivo.</text>
</comment>
<accession>A0ABW5ZLP9</accession>
<gene>
    <name evidence="6" type="ORF">ACFS5P_18595</name>
</gene>
<dbReference type="Pfam" id="PF22477">
    <property type="entry name" value="RepD-like_N"/>
    <property type="match status" value="1"/>
</dbReference>
<feature type="domain" description="Replication initiation protein N-terminal" evidence="5">
    <location>
        <begin position="43"/>
        <end position="127"/>
    </location>
</feature>
<evidence type="ECO:0000256" key="1">
    <source>
        <dbReference type="ARBA" id="ARBA00002548"/>
    </source>
</evidence>
<sequence>ESFCMKSEENGKNIEMGLTGHSNSRLSGYFERHIENIDVSFDRITIVGAFIPEREQWVKKHLETNPQVNLRDTGFDRFICHAFNNKVYVEYDRKKAQAMNRSEIRVEFNPNELSEDEKQLIQFIFLDNMRNKDFSRIDLAFDLKMDLAKYYAMTDKSLKRTIFFGRDTSVETKYFGVRDSERYIRIYNKKRQLSEVKQ</sequence>
<reference evidence="7" key="1">
    <citation type="journal article" date="2019" name="Int. J. Syst. Evol. Microbiol.">
        <title>The Global Catalogue of Microorganisms (GCM) 10K type strain sequencing project: providing services to taxonomists for standard genome sequencing and annotation.</title>
        <authorList>
            <consortium name="The Broad Institute Genomics Platform"/>
            <consortium name="The Broad Institute Genome Sequencing Center for Infectious Disease"/>
            <person name="Wu L."/>
            <person name="Ma J."/>
        </authorList>
    </citation>
    <scope>NUCLEOTIDE SEQUENCE [LARGE SCALE GENOMIC DNA]</scope>
    <source>
        <strain evidence="7">KCTC 13528</strain>
    </source>
</reference>
<dbReference type="InterPro" id="IPR054456">
    <property type="entry name" value="RepD-like_N"/>
</dbReference>
<evidence type="ECO:0000313" key="6">
    <source>
        <dbReference type="EMBL" id="MFD2913905.1"/>
    </source>
</evidence>
<evidence type="ECO:0000256" key="2">
    <source>
        <dbReference type="ARBA" id="ARBA00008374"/>
    </source>
</evidence>
<keyword evidence="4" id="KW-0235">DNA replication</keyword>
<feature type="non-terminal residue" evidence="6">
    <location>
        <position position="198"/>
    </location>
</feature>
<feature type="non-terminal residue" evidence="6">
    <location>
        <position position="1"/>
    </location>
</feature>
<evidence type="ECO:0000259" key="5">
    <source>
        <dbReference type="Pfam" id="PF22477"/>
    </source>
</evidence>
<proteinExistence type="inferred from homology"/>
<dbReference type="EMBL" id="JBHUPG010000038">
    <property type="protein sequence ID" value="MFD2913905.1"/>
    <property type="molecule type" value="Genomic_DNA"/>
</dbReference>
<keyword evidence="7" id="KW-1185">Reference proteome</keyword>
<evidence type="ECO:0000256" key="4">
    <source>
        <dbReference type="ARBA" id="ARBA00022705"/>
    </source>
</evidence>
<comment type="similarity">
    <text evidence="2">Belongs to the plasmid replication initiation factor family.</text>
</comment>
<evidence type="ECO:0000313" key="7">
    <source>
        <dbReference type="Proteomes" id="UP001597561"/>
    </source>
</evidence>
<dbReference type="Proteomes" id="UP001597561">
    <property type="component" value="Unassembled WGS sequence"/>
</dbReference>
<protein>
    <recommendedName>
        <fullName evidence="3">Replication initiation protein</fullName>
    </recommendedName>
</protein>
<organism evidence="6 7">
    <name type="scientific">Jeotgalibacillus terrae</name>
    <dbReference type="NCBI Taxonomy" id="587735"/>
    <lineage>
        <taxon>Bacteria</taxon>
        <taxon>Bacillati</taxon>
        <taxon>Bacillota</taxon>
        <taxon>Bacilli</taxon>
        <taxon>Bacillales</taxon>
        <taxon>Caryophanaceae</taxon>
        <taxon>Jeotgalibacillus</taxon>
    </lineage>
</organism>
<name>A0ABW5ZLP9_9BACL</name>